<organism evidence="1">
    <name type="scientific">Tanacetum cinerariifolium</name>
    <name type="common">Dalmatian daisy</name>
    <name type="synonym">Chrysanthemum cinerariifolium</name>
    <dbReference type="NCBI Taxonomy" id="118510"/>
    <lineage>
        <taxon>Eukaryota</taxon>
        <taxon>Viridiplantae</taxon>
        <taxon>Streptophyta</taxon>
        <taxon>Embryophyta</taxon>
        <taxon>Tracheophyta</taxon>
        <taxon>Spermatophyta</taxon>
        <taxon>Magnoliopsida</taxon>
        <taxon>eudicotyledons</taxon>
        <taxon>Gunneridae</taxon>
        <taxon>Pentapetalae</taxon>
        <taxon>asterids</taxon>
        <taxon>campanulids</taxon>
        <taxon>Asterales</taxon>
        <taxon>Asteraceae</taxon>
        <taxon>Asteroideae</taxon>
        <taxon>Anthemideae</taxon>
        <taxon>Anthemidinae</taxon>
        <taxon>Tanacetum</taxon>
    </lineage>
</organism>
<evidence type="ECO:0000313" key="1">
    <source>
        <dbReference type="EMBL" id="GFA57715.1"/>
    </source>
</evidence>
<name>A0A699JUA6_TANCI</name>
<sequence length="134" mass="14577">MMMIMNTTVIHNHHQSLLCFNNKNKKKNKFGCCCVSASPSQSSTTTLVVSLDKNQNKPSAGEVEVDLCCVGVRFAVDPENGSPIVSLNPNIHHHSNNNITSTLNVQLEQCGGLRTTQCTIHGSLHTPTTPNHLN</sequence>
<comment type="caution">
    <text evidence="1">The sequence shown here is derived from an EMBL/GenBank/DDBJ whole genome shotgun (WGS) entry which is preliminary data.</text>
</comment>
<dbReference type="AlphaFoldDB" id="A0A699JUA6"/>
<accession>A0A699JUA6</accession>
<reference evidence="1" key="1">
    <citation type="journal article" date="2019" name="Sci. Rep.">
        <title>Draft genome of Tanacetum cinerariifolium, the natural source of mosquito coil.</title>
        <authorList>
            <person name="Yamashiro T."/>
            <person name="Shiraishi A."/>
            <person name="Satake H."/>
            <person name="Nakayama K."/>
        </authorList>
    </citation>
    <scope>NUCLEOTIDE SEQUENCE</scope>
</reference>
<gene>
    <name evidence="1" type="ORF">Tci_629687</name>
</gene>
<protein>
    <submittedName>
        <fullName evidence="1">Glutamyl-tRNA reductase-binding protein, chloroplastic</fullName>
    </submittedName>
</protein>
<feature type="non-terminal residue" evidence="1">
    <location>
        <position position="134"/>
    </location>
</feature>
<dbReference type="EMBL" id="BKCJ010448699">
    <property type="protein sequence ID" value="GFA57715.1"/>
    <property type="molecule type" value="Genomic_DNA"/>
</dbReference>
<proteinExistence type="predicted"/>